<feature type="domain" description="Glycosyltransferase 2-like" evidence="2">
    <location>
        <begin position="3"/>
        <end position="130"/>
    </location>
</feature>
<dbReference type="PANTHER" id="PTHR22916:SF3">
    <property type="entry name" value="UDP-GLCNAC:BETAGAL BETA-1,3-N-ACETYLGLUCOSAMINYLTRANSFERASE-LIKE PROTEIN 1"/>
    <property type="match status" value="1"/>
</dbReference>
<dbReference type="SUPFAM" id="SSF53448">
    <property type="entry name" value="Nucleotide-diphospho-sugar transferases"/>
    <property type="match status" value="1"/>
</dbReference>
<proteinExistence type="predicted"/>
<dbReference type="Gene3D" id="3.90.550.10">
    <property type="entry name" value="Spore Coat Polysaccharide Biosynthesis Protein SpsA, Chain A"/>
    <property type="match status" value="1"/>
</dbReference>
<name>A0A5S9F638_UABAM</name>
<dbReference type="OrthoDB" id="9784574at2"/>
<keyword evidence="4" id="KW-1185">Reference proteome</keyword>
<evidence type="ECO:0000256" key="1">
    <source>
        <dbReference type="SAM" id="Phobius"/>
    </source>
</evidence>
<evidence type="ECO:0000313" key="3">
    <source>
        <dbReference type="EMBL" id="BBM87486.1"/>
    </source>
</evidence>
<dbReference type="KEGG" id="uam:UABAM_05898"/>
<dbReference type="InterPro" id="IPR029044">
    <property type="entry name" value="Nucleotide-diphossugar_trans"/>
</dbReference>
<keyword evidence="3" id="KW-0808">Transferase</keyword>
<dbReference type="InterPro" id="IPR001173">
    <property type="entry name" value="Glyco_trans_2-like"/>
</dbReference>
<protein>
    <submittedName>
        <fullName evidence="3">Glycosyl transferase</fullName>
    </submittedName>
</protein>
<dbReference type="PANTHER" id="PTHR22916">
    <property type="entry name" value="GLYCOSYLTRANSFERASE"/>
    <property type="match status" value="1"/>
</dbReference>
<keyword evidence="1" id="KW-0812">Transmembrane</keyword>
<dbReference type="RefSeq" id="WP_151971503.1">
    <property type="nucleotide sequence ID" value="NZ_AP019860.1"/>
</dbReference>
<keyword evidence="1" id="KW-0472">Membrane</keyword>
<dbReference type="EMBL" id="AP019860">
    <property type="protein sequence ID" value="BBM87486.1"/>
    <property type="molecule type" value="Genomic_DNA"/>
</dbReference>
<dbReference type="Proteomes" id="UP000326354">
    <property type="component" value="Chromosome"/>
</dbReference>
<feature type="transmembrane region" description="Helical" evidence="1">
    <location>
        <begin position="695"/>
        <end position="717"/>
    </location>
</feature>
<dbReference type="AlphaFoldDB" id="A0A5S9F638"/>
<keyword evidence="1" id="KW-1133">Transmembrane helix</keyword>
<dbReference type="CDD" id="cd00761">
    <property type="entry name" value="Glyco_tranf_GTA_type"/>
    <property type="match status" value="1"/>
</dbReference>
<accession>A0A5S9F638</accession>
<evidence type="ECO:0000259" key="2">
    <source>
        <dbReference type="Pfam" id="PF00535"/>
    </source>
</evidence>
<evidence type="ECO:0000313" key="4">
    <source>
        <dbReference type="Proteomes" id="UP000326354"/>
    </source>
</evidence>
<gene>
    <name evidence="3" type="ORF">UABAM_05898</name>
</gene>
<organism evidence="3 4">
    <name type="scientific">Uabimicrobium amorphum</name>
    <dbReference type="NCBI Taxonomy" id="2596890"/>
    <lineage>
        <taxon>Bacteria</taxon>
        <taxon>Pseudomonadati</taxon>
        <taxon>Planctomycetota</taxon>
        <taxon>Candidatus Uabimicrobiia</taxon>
        <taxon>Candidatus Uabimicrobiales</taxon>
        <taxon>Candidatus Uabimicrobiaceae</taxon>
        <taxon>Candidatus Uabimicrobium</taxon>
    </lineage>
</organism>
<reference evidence="3 4" key="1">
    <citation type="submission" date="2019-08" db="EMBL/GenBank/DDBJ databases">
        <title>Complete genome sequence of Candidatus Uab amorphum.</title>
        <authorList>
            <person name="Shiratori T."/>
            <person name="Suzuki S."/>
            <person name="Kakizawa Y."/>
            <person name="Ishida K."/>
        </authorList>
    </citation>
    <scope>NUCLEOTIDE SEQUENCE [LARGE SCALE GENOMIC DNA]</scope>
    <source>
        <strain evidence="3 4">SRT547</strain>
    </source>
</reference>
<sequence length="718" mass="84695">MITIIVAAYGRANVLNRTLETVYKQSFSQWQVLVVADCCPKEFMAKLDIKNPKVKVINLPTRCGNQYGPNSVGIHLAETQYIAFLNHDDIWLSDHLEIALQSLQTHNANFFLGKAVFCHYTDQEKYVPQKKRLVLQETNHPEELWQMVHHTNHVFEPASSWVVDTQLAKKVGFWKSPDVANDLPILDWLQRSARNGAKFCFSDKVSVIKNNLHKRPKIKQRYGWENFTTELDDLIQASDQKVRQWIEEDQDLTDVKNRHIQITNEQKTQMINRYHHFLQTGEIVTRHQDLKAKFLTMLKNRTGEEFDGFQSSEKIIASLTKNNICFGDKIVIDLNLQNLESSEKVKTLFLHVDPHMEATTLQQFLEKNREILHRLGVNYPDKKTQQQNNNHDITLGNADEIVKYLKFENKKFEKCFIAFEKMLQTNDLPRLLYSTKLFWNLPKEKLTILKKKATDHQYEIKVVIYLHELQSYLQACYIESILSGESYQKSIYDYYDEYSKNKLNYTQRIEKFCNTFGKENVVVYKYNQENLFQNCLDFLETIGLSSQQYSEFKTLDKIHYWNVYEIEMLRNINFIGKKAHFFHRLTHTKHKLKEYDVFDNQRPCLPQDLAGKLEEDYAAMKVKIKSDYGVSFDEAEKPEDSSISFDRVLQMTPYEKMISRIAYSLHDDLENIRRSKHQIKNTVSDIEKRHRKIQVMLWICISFLLLLVILQSVVIYVD</sequence>
<dbReference type="GO" id="GO:0016758">
    <property type="term" value="F:hexosyltransferase activity"/>
    <property type="evidence" value="ECO:0007669"/>
    <property type="project" value="UniProtKB-ARBA"/>
</dbReference>
<dbReference type="Pfam" id="PF00535">
    <property type="entry name" value="Glycos_transf_2"/>
    <property type="match status" value="1"/>
</dbReference>